<evidence type="ECO:0000256" key="7">
    <source>
        <dbReference type="ARBA" id="ARBA00022490"/>
    </source>
</evidence>
<dbReference type="GO" id="GO:0021675">
    <property type="term" value="P:nerve development"/>
    <property type="evidence" value="ECO:0007669"/>
    <property type="project" value="TreeGrafter"/>
</dbReference>
<dbReference type="SUPFAM" id="SSF111006">
    <property type="entry name" value="Dystroglycan, domain 2"/>
    <property type="match status" value="1"/>
</dbReference>
<dbReference type="SMART" id="SM00736">
    <property type="entry name" value="CADG"/>
    <property type="match status" value="2"/>
</dbReference>
<keyword evidence="16" id="KW-0206">Cytoskeleton</keyword>
<dbReference type="PROSITE" id="PS51699">
    <property type="entry name" value="SEA_DG"/>
    <property type="match status" value="2"/>
</dbReference>
<name>A0A0T6BEK9_9SCAR</name>
<comment type="caution">
    <text evidence="28">The sequence shown here is derived from an EMBL/GenBank/DDBJ whole genome shotgun (WGS) entry which is preliminary data.</text>
</comment>
<dbReference type="GO" id="GO:0042383">
    <property type="term" value="C:sarcolemma"/>
    <property type="evidence" value="ECO:0007669"/>
    <property type="project" value="UniProtKB-SubCell"/>
</dbReference>
<dbReference type="GO" id="GO:0002009">
    <property type="term" value="P:morphogenesis of an epithelium"/>
    <property type="evidence" value="ECO:0007669"/>
    <property type="project" value="TreeGrafter"/>
</dbReference>
<dbReference type="AlphaFoldDB" id="A0A0T6BEK9"/>
<keyword evidence="26" id="KW-0472">Membrane</keyword>
<evidence type="ECO:0000313" key="28">
    <source>
        <dbReference type="EMBL" id="KRT85335.1"/>
    </source>
</evidence>
<dbReference type="SUPFAM" id="SSF49313">
    <property type="entry name" value="Cadherin-like"/>
    <property type="match status" value="3"/>
</dbReference>
<reference evidence="28 29" key="1">
    <citation type="submission" date="2015-09" db="EMBL/GenBank/DDBJ databases">
        <title>Draft genome of the scarab beetle Oryctes borbonicus.</title>
        <authorList>
            <person name="Meyer J.M."/>
            <person name="Markov G.V."/>
            <person name="Baskaran P."/>
            <person name="Herrmann M."/>
            <person name="Sommer R.J."/>
            <person name="Roedelsperger C."/>
        </authorList>
    </citation>
    <scope>NUCLEOTIDE SEQUENCE [LARGE SCALE GENOMIC DNA]</scope>
    <source>
        <strain evidence="28">OB123</strain>
        <tissue evidence="28">Whole animal</tissue>
    </source>
</reference>
<keyword evidence="14" id="KW-1015">Disulfide bond</keyword>
<dbReference type="GO" id="GO:0005509">
    <property type="term" value="F:calcium ion binding"/>
    <property type="evidence" value="ECO:0007669"/>
    <property type="project" value="InterPro"/>
</dbReference>
<dbReference type="InterPro" id="IPR008465">
    <property type="entry name" value="DAG1_C"/>
</dbReference>
<evidence type="ECO:0000256" key="12">
    <source>
        <dbReference type="ARBA" id="ARBA00022989"/>
    </source>
</evidence>
<evidence type="ECO:0000256" key="16">
    <source>
        <dbReference type="ARBA" id="ARBA00023212"/>
    </source>
</evidence>
<dbReference type="PANTHER" id="PTHR21559:SF21">
    <property type="entry name" value="DYSTROGLYCAN 1"/>
    <property type="match status" value="1"/>
</dbReference>
<dbReference type="InterPro" id="IPR041631">
    <property type="entry name" value="Alpha_DG1_N2"/>
</dbReference>
<dbReference type="GO" id="GO:0005576">
    <property type="term" value="C:extracellular region"/>
    <property type="evidence" value="ECO:0007669"/>
    <property type="project" value="UniProtKB-SubCell"/>
</dbReference>
<dbReference type="Pfam" id="PF18424">
    <property type="entry name" value="a_DG1_N2"/>
    <property type="match status" value="1"/>
</dbReference>
<dbReference type="InterPro" id="IPR013783">
    <property type="entry name" value="Ig-like_fold"/>
</dbReference>
<keyword evidence="13" id="KW-0770">Synapse</keyword>
<feature type="compositionally biased region" description="Pro residues" evidence="25">
    <location>
        <begin position="1179"/>
        <end position="1193"/>
    </location>
</feature>
<evidence type="ECO:0000256" key="22">
    <source>
        <dbReference type="ARBA" id="ARBA00030092"/>
    </source>
</evidence>
<evidence type="ECO:0000256" key="6">
    <source>
        <dbReference type="ARBA" id="ARBA00022475"/>
    </source>
</evidence>
<evidence type="ECO:0000256" key="15">
    <source>
        <dbReference type="ARBA" id="ARBA00023180"/>
    </source>
</evidence>
<keyword evidence="8" id="KW-0964">Secreted</keyword>
<keyword evidence="11" id="KW-0732">Signal</keyword>
<keyword evidence="9" id="KW-0597">Phosphoprotein</keyword>
<dbReference type="Proteomes" id="UP000051574">
    <property type="component" value="Unassembled WGS sequence"/>
</dbReference>
<keyword evidence="10 26" id="KW-0812">Transmembrane</keyword>
<gene>
    <name evidence="28" type="ORF">AMK59_2657</name>
</gene>
<evidence type="ECO:0000256" key="20">
    <source>
        <dbReference type="ARBA" id="ARBA00024991"/>
    </source>
</evidence>
<dbReference type="InterPro" id="IPR027468">
    <property type="entry name" value="Alpha-dystroglycan_domain_2"/>
</dbReference>
<keyword evidence="7" id="KW-0963">Cytoplasm</keyword>
<evidence type="ECO:0000256" key="14">
    <source>
        <dbReference type="ARBA" id="ARBA00023157"/>
    </source>
</evidence>
<dbReference type="OrthoDB" id="5990676at2759"/>
<dbReference type="GO" id="GO:0043236">
    <property type="term" value="F:laminin binding"/>
    <property type="evidence" value="ECO:0007669"/>
    <property type="project" value="TreeGrafter"/>
</dbReference>
<evidence type="ECO:0000256" key="25">
    <source>
        <dbReference type="SAM" id="MobiDB-lite"/>
    </source>
</evidence>
<keyword evidence="15" id="KW-0325">Glycoprotein</keyword>
<keyword evidence="6" id="KW-1003">Cell membrane</keyword>
<organism evidence="28 29">
    <name type="scientific">Oryctes borbonicus</name>
    <dbReference type="NCBI Taxonomy" id="1629725"/>
    <lineage>
        <taxon>Eukaryota</taxon>
        <taxon>Metazoa</taxon>
        <taxon>Ecdysozoa</taxon>
        <taxon>Arthropoda</taxon>
        <taxon>Hexapoda</taxon>
        <taxon>Insecta</taxon>
        <taxon>Pterygota</taxon>
        <taxon>Neoptera</taxon>
        <taxon>Endopterygota</taxon>
        <taxon>Coleoptera</taxon>
        <taxon>Polyphaga</taxon>
        <taxon>Scarabaeiformia</taxon>
        <taxon>Scarabaeidae</taxon>
        <taxon>Dynastinae</taxon>
        <taxon>Oryctes</taxon>
    </lineage>
</organism>
<dbReference type="GO" id="GO:0005654">
    <property type="term" value="C:nucleoplasm"/>
    <property type="evidence" value="ECO:0007669"/>
    <property type="project" value="UniProtKB-SubCell"/>
</dbReference>
<accession>A0A0T6BEK9</accession>
<dbReference type="PANTHER" id="PTHR21559">
    <property type="entry name" value="DYSTROGLYCAN-RELATED"/>
    <property type="match status" value="1"/>
</dbReference>
<evidence type="ECO:0000256" key="18">
    <source>
        <dbReference type="ARBA" id="ARBA00023257"/>
    </source>
</evidence>
<dbReference type="InterPro" id="IPR030398">
    <property type="entry name" value="SEA_DG_dom"/>
</dbReference>
<evidence type="ECO:0000259" key="27">
    <source>
        <dbReference type="PROSITE" id="PS51699"/>
    </source>
</evidence>
<evidence type="ECO:0000256" key="4">
    <source>
        <dbReference type="ARBA" id="ARBA00004251"/>
    </source>
</evidence>
<dbReference type="InterPro" id="IPR006644">
    <property type="entry name" value="Cadg"/>
</dbReference>
<keyword evidence="29" id="KW-1185">Reference proteome</keyword>
<keyword evidence="18" id="KW-0628">Postsynaptic cell membrane</keyword>
<dbReference type="Gene3D" id="2.60.40.10">
    <property type="entry name" value="Immunoglobulins"/>
    <property type="match status" value="3"/>
</dbReference>
<evidence type="ECO:0000256" key="1">
    <source>
        <dbReference type="ARBA" id="ARBA00004135"/>
    </source>
</evidence>
<evidence type="ECO:0000256" key="23">
    <source>
        <dbReference type="ARBA" id="ARBA00031034"/>
    </source>
</evidence>
<comment type="function">
    <text evidence="19">The dystroglycan complex is involved in a number of processes including laminin and basement membrane assembly, sarcolemmal stability, cell survival, peripheral nerve myelination, nodal structure, cell migration, and epithelial polarization.</text>
</comment>
<proteinExistence type="predicted"/>
<evidence type="ECO:0000256" key="9">
    <source>
        <dbReference type="ARBA" id="ARBA00022553"/>
    </source>
</evidence>
<feature type="region of interest" description="Disordered" evidence="25">
    <location>
        <begin position="416"/>
        <end position="446"/>
    </location>
</feature>
<evidence type="ECO:0000256" key="17">
    <source>
        <dbReference type="ARBA" id="ARBA00023242"/>
    </source>
</evidence>
<feature type="compositionally biased region" description="Low complexity" evidence="25">
    <location>
        <begin position="517"/>
        <end position="533"/>
    </location>
</feature>
<dbReference type="Pfam" id="PF05454">
    <property type="entry name" value="DAG1"/>
    <property type="match status" value="2"/>
</dbReference>
<feature type="region of interest" description="Disordered" evidence="25">
    <location>
        <begin position="499"/>
        <end position="549"/>
    </location>
</feature>
<evidence type="ECO:0000256" key="2">
    <source>
        <dbReference type="ARBA" id="ARBA00004239"/>
    </source>
</evidence>
<feature type="domain" description="Peptidase S72" evidence="27">
    <location>
        <begin position="677"/>
        <end position="789"/>
    </location>
</feature>
<comment type="function">
    <text evidence="20">Transmembrane protein that plays important roles in connecting the extracellular matrix to the cytoskeleton. Acts as a cell adhesion receptor in both muscle and non-muscle tissues. Receptor for both DMD and UTRN and, through these interactions, scaffolds axin to the cytoskeleton. Also functions in cell adhesion-mediated signaling and implicated in cell polarity.</text>
</comment>
<dbReference type="GO" id="GO:0005856">
    <property type="term" value="C:cytoskeleton"/>
    <property type="evidence" value="ECO:0007669"/>
    <property type="project" value="UniProtKB-SubCell"/>
</dbReference>
<evidence type="ECO:0000256" key="19">
    <source>
        <dbReference type="ARBA" id="ARBA00023567"/>
    </source>
</evidence>
<comment type="subcellular location">
    <subcellularLocation>
        <location evidence="1">Cell membrane</location>
        <location evidence="1">Sarcolemma</location>
    </subcellularLocation>
    <subcellularLocation>
        <location evidence="4">Cell membrane</location>
        <topology evidence="4">Single-pass type I membrane protein</topology>
    </subcellularLocation>
    <subcellularLocation>
        <location evidence="3">Cytoplasm</location>
        <location evidence="3">Cytoskeleton</location>
    </subcellularLocation>
    <subcellularLocation>
        <location evidence="5">Nucleus</location>
        <location evidence="5">Nucleoplasm</location>
    </subcellularLocation>
    <subcellularLocation>
        <location evidence="24">Postsynaptic cell membrane</location>
    </subcellularLocation>
    <subcellularLocation>
        <location evidence="2">Secreted</location>
        <location evidence="2">Extracellular space</location>
    </subcellularLocation>
</comment>
<dbReference type="GO" id="GO:0007411">
    <property type="term" value="P:axon guidance"/>
    <property type="evidence" value="ECO:0007669"/>
    <property type="project" value="TreeGrafter"/>
</dbReference>
<keyword evidence="17" id="KW-0539">Nucleus</keyword>
<evidence type="ECO:0000256" key="24">
    <source>
        <dbReference type="ARBA" id="ARBA00034100"/>
    </source>
</evidence>
<dbReference type="GO" id="GO:0045211">
    <property type="term" value="C:postsynaptic membrane"/>
    <property type="evidence" value="ECO:0007669"/>
    <property type="project" value="UniProtKB-SubCell"/>
</dbReference>
<evidence type="ECO:0000256" key="26">
    <source>
        <dbReference type="SAM" id="Phobius"/>
    </source>
</evidence>
<sequence length="1193" mass="133054">QAKVDGDKPLPKWLLFAKAGGIFMGVPTMQDLGSLKIVVRPIDVYQNQTDEFTLTVKQGEENHQKYCPTGDTTILKLIIDRDFNSINSKQRVISISNIAKFFGLPYSAFKLEPQVKPDDLSDSSVILAGPGNLQSKHSKSGSFIQVPVGCEGRLWPNTNSMVHQLKNQARDGTISEVLGLPLVGWRVKTESRFNNRDKRQIDGSGDDILSSSGDGNDDYYYDNYYDYDGNYNERIDSIETPSPTTKATPTTTATTSTVSPTITSTTTLQTTLLTSETHPHRHHHGESKGEEIEPTVNVVKVHDVGATPTKDSVITEENEEKDNTDDVEWKTTVATTTSKPTEKVVVTPKSPTIHPEDVYVDYDIDPDEDDYEPITIIPSVDKHESPKESTVINEGSTTKIQPETIEFIPETTPYITTTSTTKAPTTQEITTTSTTTTTTEAATTTSTTITTTTPVITTPSTTTTSTTVAPYSLAITPPQTPATSVTDTTIITSTEEMLETTQTDDVLQPTTMPPTSPTEKSTSPTTTATTEKLTTQEDSTTLKQTTTRHISTTHAPTTRIITETPFEIKNFSPTIQNRLKRIAVPAGKVFSFLIPKDTFSDAEDGFNLKLEFLDGEGLPIKKDSWCQYNNNTREIYGLPLEDHISRWIYTIKATDTENQSVSDHLEILVQHYKAKRTVNHEFSLYIQIEKKWEFPHLIDWPLKTLRALGLIYDSNLTDIIVRNVDYKSVPAVFTWTNDTLPKHYCPKNEIEKIFDVITINSDGDPTHALIKAMAPELRVKKVAYKGLGVCESRPQTPHSPITPPSNFSPILRNPVDYINATLGELLIYRVPDDTFYDPEDTDPRNLKMSLLTAKRQPIPPDNWLQFDSKNKEFYGIPLHKRDVGQVEYHLVCKDSGGLPASDSLIVQVMQAPRRNFNVEFIMSLEVAYSTFSKSAGMQRKFVEKLMELFDDKNTSNIRIKSIAEGSGESNIHPTVVSWFNTSLRVDGCPREEIKKLESVMVHNDRTVASRVQYIMDPEFPVSSIQLEHMGACKTRAALPPPQTPSVDIATDESSSESSHDEYLVTFVVPAVIIAAMLFLAGIFACILYRRRRTGKMNVEEDGRATYGNKGIPVIFQEELEEKPESGTKTPVILKDEKPPLAPPEYSKSGSLKLTDDSEPYQPPPPVTRTQDNGRQVRPKPTPTYRKPPPYVPP</sequence>
<feature type="compositionally biased region" description="Low complexity" evidence="25">
    <location>
        <begin position="240"/>
        <end position="262"/>
    </location>
</feature>
<evidence type="ECO:0000256" key="11">
    <source>
        <dbReference type="ARBA" id="ARBA00022729"/>
    </source>
</evidence>
<evidence type="ECO:0000256" key="21">
    <source>
        <dbReference type="ARBA" id="ARBA00026224"/>
    </source>
</evidence>
<dbReference type="EMBL" id="LJIG01001605">
    <property type="protein sequence ID" value="KRT85335.1"/>
    <property type="molecule type" value="Genomic_DNA"/>
</dbReference>
<feature type="compositionally biased region" description="Polar residues" evidence="25">
    <location>
        <begin position="536"/>
        <end position="549"/>
    </location>
</feature>
<evidence type="ECO:0000256" key="5">
    <source>
        <dbReference type="ARBA" id="ARBA00004642"/>
    </source>
</evidence>
<feature type="region of interest" description="Disordered" evidence="25">
    <location>
        <begin position="1119"/>
        <end position="1193"/>
    </location>
</feature>
<protein>
    <recommendedName>
        <fullName evidence="21">Dystroglycan 1</fullName>
    </recommendedName>
    <alternativeName>
        <fullName evidence="23">Dystroglycan</fullName>
    </alternativeName>
    <alternativeName>
        <fullName evidence="22">Dystrophin-associated glycoprotein 1</fullName>
    </alternativeName>
</protein>
<keyword evidence="12 26" id="KW-1133">Transmembrane helix</keyword>
<evidence type="ECO:0000256" key="13">
    <source>
        <dbReference type="ARBA" id="ARBA00023018"/>
    </source>
</evidence>
<evidence type="ECO:0000256" key="10">
    <source>
        <dbReference type="ARBA" id="ARBA00022692"/>
    </source>
</evidence>
<dbReference type="InterPro" id="IPR015919">
    <property type="entry name" value="Cadherin-like_sf"/>
</dbReference>
<dbReference type="GO" id="GO:0016011">
    <property type="term" value="C:dystroglycan complex"/>
    <property type="evidence" value="ECO:0007669"/>
    <property type="project" value="TreeGrafter"/>
</dbReference>
<feature type="region of interest" description="Disordered" evidence="25">
    <location>
        <begin position="236"/>
        <end position="262"/>
    </location>
</feature>
<dbReference type="Gene3D" id="3.30.70.1040">
    <property type="entry name" value="Dystroglycan, domain 2"/>
    <property type="match status" value="1"/>
</dbReference>
<feature type="non-terminal residue" evidence="28">
    <location>
        <position position="1"/>
    </location>
</feature>
<evidence type="ECO:0000256" key="3">
    <source>
        <dbReference type="ARBA" id="ARBA00004245"/>
    </source>
</evidence>
<feature type="domain" description="Peptidase S72" evidence="27">
    <location>
        <begin position="915"/>
        <end position="1031"/>
    </location>
</feature>
<evidence type="ECO:0000256" key="8">
    <source>
        <dbReference type="ARBA" id="ARBA00022525"/>
    </source>
</evidence>
<evidence type="ECO:0000313" key="29">
    <source>
        <dbReference type="Proteomes" id="UP000051574"/>
    </source>
</evidence>
<feature type="transmembrane region" description="Helical" evidence="26">
    <location>
        <begin position="1062"/>
        <end position="1088"/>
    </location>
</feature>